<feature type="chain" id="PRO_5038987960" description="Type VII secretion system protein EssD-like domain-containing protein" evidence="1">
    <location>
        <begin position="26"/>
        <end position="319"/>
    </location>
</feature>
<keyword evidence="4" id="KW-1185">Reference proteome</keyword>
<proteinExistence type="predicted"/>
<evidence type="ECO:0000313" key="4">
    <source>
        <dbReference type="Proteomes" id="UP000049979"/>
    </source>
</evidence>
<dbReference type="Gene3D" id="3.40.570.10">
    <property type="entry name" value="Extracellular Endonuclease, subunit A"/>
    <property type="match status" value="1"/>
</dbReference>
<evidence type="ECO:0000256" key="1">
    <source>
        <dbReference type="SAM" id="SignalP"/>
    </source>
</evidence>
<evidence type="ECO:0000313" key="3">
    <source>
        <dbReference type="EMBL" id="CRL37628.1"/>
    </source>
</evidence>
<feature type="domain" description="Type VII secretion system protein EssD-like" evidence="2">
    <location>
        <begin position="88"/>
        <end position="216"/>
    </location>
</feature>
<dbReference type="RefSeq" id="WP_055067731.1">
    <property type="nucleotide sequence ID" value="NZ_CP173697.1"/>
</dbReference>
<gene>
    <name evidence="3" type="ORF">M72_04431</name>
</gene>
<keyword evidence="1" id="KW-0732">Signal</keyword>
<sequence length="319" mass="35622">MKRLHFTKCRTSLLAVLLAFSVAFVPVPPISDTSSDSAALITTAQAAQKNTKDRFSIKEIPKYNGKSSVAVHGNKPYFTSREKKNTNTFESYHKLDKLGRCGVAYANVSKDTMPTEARGEIGQIRPSGWHTVKYTGVVDGNYLYNRCHLIAYCLTAENANKKNLITGTRYMNNEGMLPFEEKTARYIDKTNNHVLYRVTPVFEGSNLVASGVLMEAYSVEDQGKGICFCTYCYNVQPGVAIDYATGDSHLNGKNDQNSHNSSAKEHASAVYILNTNTKKFHKPDCYSVKQMSSKNRKKYKGLRKKLIKDGYSPCKNCNP</sequence>
<dbReference type="InterPro" id="IPR044929">
    <property type="entry name" value="DNA/RNA_non-sp_Endonuclease_sf"/>
</dbReference>
<dbReference type="OrthoDB" id="9783680at2"/>
<dbReference type="STRING" id="301302.ERS852420_00744"/>
<accession>A0A0M6WNG1</accession>
<dbReference type="Pfam" id="PF13930">
    <property type="entry name" value="Endonuclea_NS_2"/>
    <property type="match status" value="1"/>
</dbReference>
<dbReference type="EMBL" id="CVRR01000019">
    <property type="protein sequence ID" value="CRL37628.1"/>
    <property type="molecule type" value="Genomic_DNA"/>
</dbReference>
<dbReference type="InterPro" id="IPR044927">
    <property type="entry name" value="Endonuclea_NS_2"/>
</dbReference>
<dbReference type="Gene3D" id="3.40.10.10">
    <property type="entry name" value="DNA Methylphosphotriester Repair Domain"/>
    <property type="match status" value="1"/>
</dbReference>
<reference evidence="4" key="1">
    <citation type="submission" date="2015-05" db="EMBL/GenBank/DDBJ databases">
        <authorList>
            <consortium name="Pathogen Informatics"/>
        </authorList>
    </citation>
    <scope>NUCLEOTIDE SEQUENCE [LARGE SCALE GENOMIC DNA]</scope>
    <source>
        <strain evidence="4">M72</strain>
    </source>
</reference>
<organism evidence="3 4">
    <name type="scientific">Roseburia faecis</name>
    <dbReference type="NCBI Taxonomy" id="301302"/>
    <lineage>
        <taxon>Bacteria</taxon>
        <taxon>Bacillati</taxon>
        <taxon>Bacillota</taxon>
        <taxon>Clostridia</taxon>
        <taxon>Lachnospirales</taxon>
        <taxon>Lachnospiraceae</taxon>
        <taxon>Roseburia</taxon>
    </lineage>
</organism>
<dbReference type="InterPro" id="IPR035451">
    <property type="entry name" value="Ada-like_dom_sf"/>
</dbReference>
<name>A0A0M6WNG1_9FIRM</name>
<feature type="signal peptide" evidence="1">
    <location>
        <begin position="1"/>
        <end position="25"/>
    </location>
</feature>
<protein>
    <recommendedName>
        <fullName evidence="2">Type VII secretion system protein EssD-like domain-containing protein</fullName>
    </recommendedName>
</protein>
<dbReference type="AlphaFoldDB" id="A0A0M6WNG1"/>
<dbReference type="SUPFAM" id="SSF57884">
    <property type="entry name" value="Ada DNA repair protein, N-terminal domain (N-Ada 10)"/>
    <property type="match status" value="1"/>
</dbReference>
<evidence type="ECO:0000259" key="2">
    <source>
        <dbReference type="Pfam" id="PF13930"/>
    </source>
</evidence>
<dbReference type="Proteomes" id="UP000049979">
    <property type="component" value="Unassembled WGS sequence"/>
</dbReference>